<dbReference type="AlphaFoldDB" id="A0AAV4T6P9"/>
<keyword evidence="6" id="KW-0800">Toxin</keyword>
<dbReference type="EMBL" id="BPLR01010695">
    <property type="protein sequence ID" value="GIY41092.1"/>
    <property type="molecule type" value="Genomic_DNA"/>
</dbReference>
<gene>
    <name evidence="12" type="primary">Trpc6</name>
    <name evidence="12" type="ORF">CEXT_685511</name>
</gene>
<dbReference type="PROSITE" id="PS50088">
    <property type="entry name" value="ANK_REPEAT"/>
    <property type="match status" value="1"/>
</dbReference>
<keyword evidence="12" id="KW-0675">Receptor</keyword>
<comment type="caution">
    <text evidence="12">The sequence shown here is derived from an EMBL/GenBank/DDBJ whole genome shotgun (WGS) entry which is preliminary data.</text>
</comment>
<evidence type="ECO:0000256" key="2">
    <source>
        <dbReference type="ARBA" id="ARBA00004613"/>
    </source>
</evidence>
<dbReference type="GO" id="GO:0005576">
    <property type="term" value="C:extracellular region"/>
    <property type="evidence" value="ECO:0007669"/>
    <property type="project" value="UniProtKB-SubCell"/>
</dbReference>
<evidence type="ECO:0000256" key="7">
    <source>
        <dbReference type="ARBA" id="ARBA00022699"/>
    </source>
</evidence>
<dbReference type="InterPro" id="IPR036770">
    <property type="entry name" value="Ankyrin_rpt-contain_sf"/>
</dbReference>
<evidence type="ECO:0000256" key="4">
    <source>
        <dbReference type="ARBA" id="ARBA00022525"/>
    </source>
</evidence>
<keyword evidence="8" id="KW-0638">Presynaptic neurotoxin</keyword>
<accession>A0AAV4T6P9</accession>
<organism evidence="12 13">
    <name type="scientific">Caerostris extrusa</name>
    <name type="common">Bark spider</name>
    <name type="synonym">Caerostris bankana</name>
    <dbReference type="NCBI Taxonomy" id="172846"/>
    <lineage>
        <taxon>Eukaryota</taxon>
        <taxon>Metazoa</taxon>
        <taxon>Ecdysozoa</taxon>
        <taxon>Arthropoda</taxon>
        <taxon>Chelicerata</taxon>
        <taxon>Arachnida</taxon>
        <taxon>Araneae</taxon>
        <taxon>Araneomorphae</taxon>
        <taxon>Entelegynae</taxon>
        <taxon>Araneoidea</taxon>
        <taxon>Araneidae</taxon>
        <taxon>Caerostris</taxon>
    </lineage>
</organism>
<keyword evidence="9" id="KW-1053">Target membrane</keyword>
<comment type="subcellular location">
    <subcellularLocation>
        <location evidence="2">Secreted</location>
    </subcellularLocation>
    <subcellularLocation>
        <location evidence="1">Target cell membrane</location>
    </subcellularLocation>
</comment>
<evidence type="ECO:0000256" key="5">
    <source>
        <dbReference type="ARBA" id="ARBA00022537"/>
    </source>
</evidence>
<dbReference type="Gene3D" id="1.25.40.20">
    <property type="entry name" value="Ankyrin repeat-containing domain"/>
    <property type="match status" value="1"/>
</dbReference>
<reference evidence="12 13" key="1">
    <citation type="submission" date="2021-06" db="EMBL/GenBank/DDBJ databases">
        <title>Caerostris extrusa draft genome.</title>
        <authorList>
            <person name="Kono N."/>
            <person name="Arakawa K."/>
        </authorList>
    </citation>
    <scope>NUCLEOTIDE SEQUENCE [LARGE SCALE GENOMIC DNA]</scope>
</reference>
<feature type="region of interest" description="Disordered" evidence="11">
    <location>
        <begin position="101"/>
        <end position="130"/>
    </location>
</feature>
<feature type="non-terminal residue" evidence="12">
    <location>
        <position position="206"/>
    </location>
</feature>
<dbReference type="GO" id="GO:0090729">
    <property type="term" value="F:toxin activity"/>
    <property type="evidence" value="ECO:0007669"/>
    <property type="project" value="UniProtKB-KW"/>
</dbReference>
<feature type="repeat" description="ANK" evidence="10">
    <location>
        <begin position="18"/>
        <end position="50"/>
    </location>
</feature>
<dbReference type="PROSITE" id="PS50297">
    <property type="entry name" value="ANK_REP_REGION"/>
    <property type="match status" value="1"/>
</dbReference>
<feature type="region of interest" description="Disordered" evidence="11">
    <location>
        <begin position="187"/>
        <end position="206"/>
    </location>
</feature>
<evidence type="ECO:0000256" key="11">
    <source>
        <dbReference type="SAM" id="MobiDB-lite"/>
    </source>
</evidence>
<proteinExistence type="predicted"/>
<evidence type="ECO:0000256" key="6">
    <source>
        <dbReference type="ARBA" id="ARBA00022656"/>
    </source>
</evidence>
<keyword evidence="9" id="KW-0472">Membrane</keyword>
<sequence length="206" mass="22544">MSPGGEFKGGEDSTVYSSDITPLSLAAQNGDYKMVRMLLARGHEVEKPHAPNFCRFRETIALFLFDMSAGLCPKCKSILREQAPRSHPAELLQRHLQSQLHLSSDGRSDSVRLPPGRRTQPECTHGQGVQGFTNQGDNILISLVEYGDLAAEVRGFTVDLLNQCRNTGEVELLLKLPEGFDLRSHKTSFSQTAAGPGPQAERGKLG</sequence>
<evidence type="ECO:0000256" key="1">
    <source>
        <dbReference type="ARBA" id="ARBA00004175"/>
    </source>
</evidence>
<dbReference type="Proteomes" id="UP001054945">
    <property type="component" value="Unassembled WGS sequence"/>
</dbReference>
<evidence type="ECO:0000256" key="10">
    <source>
        <dbReference type="PROSITE-ProRule" id="PRU00023"/>
    </source>
</evidence>
<evidence type="ECO:0000256" key="8">
    <source>
        <dbReference type="ARBA" id="ARBA00023028"/>
    </source>
</evidence>
<dbReference type="GO" id="GO:0044231">
    <property type="term" value="C:host cell presynaptic membrane"/>
    <property type="evidence" value="ECO:0007669"/>
    <property type="project" value="UniProtKB-KW"/>
</dbReference>
<keyword evidence="4" id="KW-0964">Secreted</keyword>
<evidence type="ECO:0000313" key="12">
    <source>
        <dbReference type="EMBL" id="GIY41092.1"/>
    </source>
</evidence>
<keyword evidence="5" id="KW-1052">Target cell membrane</keyword>
<dbReference type="GO" id="GO:0006887">
    <property type="term" value="P:exocytosis"/>
    <property type="evidence" value="ECO:0007669"/>
    <property type="project" value="UniProtKB-KW"/>
</dbReference>
<evidence type="ECO:0000256" key="9">
    <source>
        <dbReference type="ARBA" id="ARBA00023298"/>
    </source>
</evidence>
<dbReference type="Pfam" id="PF00023">
    <property type="entry name" value="Ank"/>
    <property type="match status" value="1"/>
</dbReference>
<protein>
    <submittedName>
        <fullName evidence="12">Short transient receptor potential channel 6</fullName>
    </submittedName>
</protein>
<dbReference type="InterPro" id="IPR002110">
    <property type="entry name" value="Ankyrin_rpt"/>
</dbReference>
<evidence type="ECO:0000313" key="13">
    <source>
        <dbReference type="Proteomes" id="UP001054945"/>
    </source>
</evidence>
<evidence type="ECO:0000256" key="3">
    <source>
        <dbReference type="ARBA" id="ARBA00022483"/>
    </source>
</evidence>
<keyword evidence="3" id="KW-0268">Exocytosis</keyword>
<keyword evidence="7" id="KW-0528">Neurotoxin</keyword>
<keyword evidence="10" id="KW-0040">ANK repeat</keyword>
<name>A0AAV4T6P9_CAEEX</name>
<keyword evidence="13" id="KW-1185">Reference proteome</keyword>
<dbReference type="GO" id="GO:0044218">
    <property type="term" value="C:other organism cell membrane"/>
    <property type="evidence" value="ECO:0007669"/>
    <property type="project" value="UniProtKB-KW"/>
</dbReference>